<organism evidence="1 2">
    <name type="scientific">Neorhizobium alkalisoli</name>
    <dbReference type="NCBI Taxonomy" id="528178"/>
    <lineage>
        <taxon>Bacteria</taxon>
        <taxon>Pseudomonadati</taxon>
        <taxon>Pseudomonadota</taxon>
        <taxon>Alphaproteobacteria</taxon>
        <taxon>Hyphomicrobiales</taxon>
        <taxon>Rhizobiaceae</taxon>
        <taxon>Rhizobium/Agrobacterium group</taxon>
        <taxon>Neorhizobium</taxon>
    </lineage>
</organism>
<dbReference type="InterPro" id="IPR046071">
    <property type="entry name" value="DUF6030"/>
</dbReference>
<protein>
    <submittedName>
        <fullName evidence="1">Uncharacterized protein</fullName>
    </submittedName>
</protein>
<accession>A0A561R223</accession>
<dbReference type="AlphaFoldDB" id="A0A561R223"/>
<dbReference type="EMBL" id="VIWP01000002">
    <property type="protein sequence ID" value="TWF56656.1"/>
    <property type="molecule type" value="Genomic_DNA"/>
</dbReference>
<evidence type="ECO:0000313" key="2">
    <source>
        <dbReference type="Proteomes" id="UP000320653"/>
    </source>
</evidence>
<gene>
    <name evidence="1" type="ORF">FHW37_102294</name>
</gene>
<comment type="caution">
    <text evidence="1">The sequence shown here is derived from an EMBL/GenBank/DDBJ whole genome shotgun (WGS) entry which is preliminary data.</text>
</comment>
<sequence length="286" mass="31653">MPPHEEKVKFATPADRRRRRSGGFLVFWLLLVAVLGGLAATVLAVNDGRNYLRLVHQFHLEQYLLPAAPAPDLKINRQRQLSPAIRYPASLYPGWLLRASLERATTLRAASGPAMEDRCRQLGGESGPVAEYKARGHEWECNYLRPFGDAPEAASLFVQAKGIVAGELHTFRIKTSFTDPAQDDEVLASAISAIDQFELRLSPESRAYLEDKLRNRVSFKSTLENFRAVFGPEMLDQRRFNLVLVARPATSECRSVPETALTSITAVSIACLPLQSGRSWAPPAAG</sequence>
<keyword evidence="2" id="KW-1185">Reference proteome</keyword>
<dbReference type="Proteomes" id="UP000320653">
    <property type="component" value="Unassembled WGS sequence"/>
</dbReference>
<dbReference type="RefSeq" id="WP_145634408.1">
    <property type="nucleotide sequence ID" value="NZ_VIWP01000002.1"/>
</dbReference>
<dbReference type="OrthoDB" id="8303874at2"/>
<evidence type="ECO:0000313" key="1">
    <source>
        <dbReference type="EMBL" id="TWF56656.1"/>
    </source>
</evidence>
<dbReference type="Pfam" id="PF19495">
    <property type="entry name" value="DUF6030"/>
    <property type="match status" value="1"/>
</dbReference>
<proteinExistence type="predicted"/>
<reference evidence="1 2" key="1">
    <citation type="submission" date="2019-06" db="EMBL/GenBank/DDBJ databases">
        <title>Sorghum-associated microbial communities from plants grown in Nebraska, USA.</title>
        <authorList>
            <person name="Schachtman D."/>
        </authorList>
    </citation>
    <scope>NUCLEOTIDE SEQUENCE [LARGE SCALE GENOMIC DNA]</scope>
    <source>
        <strain evidence="1 2">1225</strain>
    </source>
</reference>
<name>A0A561R223_9HYPH</name>